<feature type="transmembrane region" description="Helical" evidence="2">
    <location>
        <begin position="47"/>
        <end position="69"/>
    </location>
</feature>
<dbReference type="EMBL" id="MLAW01000005">
    <property type="protein sequence ID" value="OJJ26692.1"/>
    <property type="molecule type" value="Genomic_DNA"/>
</dbReference>
<keyword evidence="5" id="KW-1185">Reference proteome</keyword>
<dbReference type="PANTHER" id="PTHR47197:SF3">
    <property type="entry name" value="DIHYDRO-HEME D1 DEHYDROGENASE"/>
    <property type="match status" value="1"/>
</dbReference>
<reference evidence="4" key="1">
    <citation type="submission" date="2016-10" db="EMBL/GenBank/DDBJ databases">
        <title>CRISPR-Cas defence system in Roseofilum reptotaenium: evidence of a bacteriophage-cyanobacterium arms race in the coral black band disease.</title>
        <authorList>
            <person name="Buerger P."/>
            <person name="Wood-Charlson E.M."/>
            <person name="Weynberg K.D."/>
            <person name="Willis B."/>
            <person name="Van Oppen M.J."/>
        </authorList>
    </citation>
    <scope>NUCLEOTIDE SEQUENCE [LARGE SCALE GENOMIC DNA]</scope>
    <source>
        <strain evidence="4">AO1-A</strain>
    </source>
</reference>
<comment type="caution">
    <text evidence="4">The sequence shown here is derived from an EMBL/GenBank/DDBJ whole genome shotgun (WGS) entry which is preliminary data.</text>
</comment>
<keyword evidence="1" id="KW-0732">Signal</keyword>
<sequence>MVLLTYAPSRVGKSSTQTLAKHPGVSPKLKPADRVPRKVRRRYRRLWRFKSFCLGISLPASILGTYLFATEILIQDGEVPQSLYEWEIAASEPTPEPQATPDRWQDVENTVNQATSLTSTARTKAQWREVKSYWQQAIATLDTLPPDHPQFTQIPSLKADYQQQLDTVQQTLWADSTPMTLNHVIRGNLSPKSIVHSGNGLFFAQNMMYSHTVTVYDREYNLVGTISDRVDLEAFGHTEYSGLFQGSPVEAAFSHNGQYAWVSNYQMYGPGFNRPGDDVCHPDANFDPSTLYRINTETLQIENVIWVGSVPKYVATTPNNRLVLVSNWCSWDLSIIDTQQNQEIKRIPLDAYPRGIEVDAQSQFAYVAIMGSDDIAKVNLNDYSVQWFNQVGVTPRHLNLDPLESYLYVSFNLDNEVGKLDLKTGEIVSKVSTGSAPRSMVLSDDGQFLYVVNYNSDTLSKIRTQDMKVLQTVSTEAAPIGVTYDPETHQVWVACYTGSLMIFQD</sequence>
<evidence type="ECO:0000256" key="1">
    <source>
        <dbReference type="ARBA" id="ARBA00022729"/>
    </source>
</evidence>
<evidence type="ECO:0000313" key="5">
    <source>
        <dbReference type="Proteomes" id="UP000183940"/>
    </source>
</evidence>
<dbReference type="STRING" id="1925591.BI308_04775"/>
<dbReference type="AlphaFoldDB" id="A0A1L9QVP8"/>
<evidence type="ECO:0000313" key="4">
    <source>
        <dbReference type="EMBL" id="OJJ26692.1"/>
    </source>
</evidence>
<dbReference type="InterPro" id="IPR011048">
    <property type="entry name" value="Haem_d1_sf"/>
</dbReference>
<organism evidence="4 5">
    <name type="scientific">Roseofilum reptotaenium AO1-A</name>
    <dbReference type="NCBI Taxonomy" id="1925591"/>
    <lineage>
        <taxon>Bacteria</taxon>
        <taxon>Bacillati</taxon>
        <taxon>Cyanobacteriota</taxon>
        <taxon>Cyanophyceae</taxon>
        <taxon>Desertifilales</taxon>
        <taxon>Desertifilaceae</taxon>
        <taxon>Roseofilum</taxon>
    </lineage>
</organism>
<keyword evidence="2" id="KW-1133">Transmembrane helix</keyword>
<dbReference type="InterPro" id="IPR051200">
    <property type="entry name" value="Host-pathogen_enzymatic-act"/>
</dbReference>
<dbReference type="InterPro" id="IPR015943">
    <property type="entry name" value="WD40/YVTN_repeat-like_dom_sf"/>
</dbReference>
<dbReference type="Pfam" id="PF21783">
    <property type="entry name" value="YNCE"/>
    <property type="match status" value="1"/>
</dbReference>
<evidence type="ECO:0000256" key="2">
    <source>
        <dbReference type="SAM" id="Phobius"/>
    </source>
</evidence>
<dbReference type="Gene3D" id="2.130.10.10">
    <property type="entry name" value="YVTN repeat-like/Quinoprotein amine dehydrogenase"/>
    <property type="match status" value="1"/>
</dbReference>
<protein>
    <recommendedName>
        <fullName evidence="3">YNCE-like beta-propeller domain-containing protein</fullName>
    </recommendedName>
</protein>
<dbReference type="InterPro" id="IPR048433">
    <property type="entry name" value="YNCE-like_beta-prop"/>
</dbReference>
<dbReference type="SUPFAM" id="SSF51004">
    <property type="entry name" value="C-terminal (heme d1) domain of cytochrome cd1-nitrite reductase"/>
    <property type="match status" value="1"/>
</dbReference>
<keyword evidence="2" id="KW-0472">Membrane</keyword>
<proteinExistence type="predicted"/>
<dbReference type="Proteomes" id="UP000183940">
    <property type="component" value="Unassembled WGS sequence"/>
</dbReference>
<accession>A0A1L9QVP8</accession>
<evidence type="ECO:0000259" key="3">
    <source>
        <dbReference type="Pfam" id="PF21783"/>
    </source>
</evidence>
<feature type="domain" description="YNCE-like beta-propeller" evidence="3">
    <location>
        <begin position="294"/>
        <end position="459"/>
    </location>
</feature>
<name>A0A1L9QVP8_9CYAN</name>
<gene>
    <name evidence="4" type="ORF">BI308_04775</name>
</gene>
<keyword evidence="2" id="KW-0812">Transmembrane</keyword>
<dbReference type="PANTHER" id="PTHR47197">
    <property type="entry name" value="PROTEIN NIRF"/>
    <property type="match status" value="1"/>
</dbReference>